<reference evidence="3 4" key="1">
    <citation type="submission" date="2020-01" db="EMBL/GenBank/DDBJ databases">
        <title>Paenibacillus soybeanensis sp. nov. isolated from the nodules of soybean (Glycine max(L.) Merr).</title>
        <authorList>
            <person name="Wang H."/>
        </authorList>
    </citation>
    <scope>NUCLEOTIDE SEQUENCE [LARGE SCALE GENOMIC DNA]</scope>
    <source>
        <strain evidence="3 4">T1</strain>
    </source>
</reference>
<gene>
    <name evidence="3" type="ORF">GT019_00510</name>
</gene>
<dbReference type="EMBL" id="JAAAMV010000001">
    <property type="protein sequence ID" value="NBD22344.1"/>
    <property type="molecule type" value="Genomic_DNA"/>
</dbReference>
<accession>A0ABW9XIB5</accession>
<proteinExistence type="predicted"/>
<organism evidence="3 4">
    <name type="scientific">Paenibacillus glycinis</name>
    <dbReference type="NCBI Taxonomy" id="2697035"/>
    <lineage>
        <taxon>Bacteria</taxon>
        <taxon>Bacillati</taxon>
        <taxon>Bacillota</taxon>
        <taxon>Bacilli</taxon>
        <taxon>Bacillales</taxon>
        <taxon>Paenibacillaceae</taxon>
        <taxon>Paenibacillus</taxon>
    </lineage>
</organism>
<evidence type="ECO:0000313" key="4">
    <source>
        <dbReference type="Proteomes" id="UP000665561"/>
    </source>
</evidence>
<dbReference type="InterPro" id="IPR015797">
    <property type="entry name" value="NUDIX_hydrolase-like_dom_sf"/>
</dbReference>
<dbReference type="InterPro" id="IPR000086">
    <property type="entry name" value="NUDIX_hydrolase_dom"/>
</dbReference>
<dbReference type="Proteomes" id="UP000665561">
    <property type="component" value="Unassembled WGS sequence"/>
</dbReference>
<feature type="domain" description="Nudix hydrolase" evidence="2">
    <location>
        <begin position="64"/>
        <end position="198"/>
    </location>
</feature>
<evidence type="ECO:0000259" key="2">
    <source>
        <dbReference type="PROSITE" id="PS51462"/>
    </source>
</evidence>
<dbReference type="Pfam" id="PF00293">
    <property type="entry name" value="NUDIX"/>
    <property type="match status" value="1"/>
</dbReference>
<keyword evidence="4" id="KW-1185">Reference proteome</keyword>
<dbReference type="SUPFAM" id="SSF55811">
    <property type="entry name" value="Nudix"/>
    <property type="match status" value="1"/>
</dbReference>
<evidence type="ECO:0000313" key="3">
    <source>
        <dbReference type="EMBL" id="NBD22344.1"/>
    </source>
</evidence>
<evidence type="ECO:0000256" key="1">
    <source>
        <dbReference type="ARBA" id="ARBA00022801"/>
    </source>
</evidence>
<dbReference type="PROSITE" id="PS00893">
    <property type="entry name" value="NUDIX_BOX"/>
    <property type="match status" value="1"/>
</dbReference>
<protein>
    <submittedName>
        <fullName evidence="3">NUDIX domain-containing protein</fullName>
    </submittedName>
</protein>
<dbReference type="InterPro" id="IPR020084">
    <property type="entry name" value="NUDIX_hydrolase_CS"/>
</dbReference>
<keyword evidence="1" id="KW-0378">Hydrolase</keyword>
<sequence length="211" mass="23269">MEDRKRRSSSKALIGWNRLQLRDVKGGIKLNTPDARIYPTLSKPIVWGTVTGTFVGSEEAGDLSLVSNVSIVPHVGDKVVMMQVDDGRWELPGGTLEAGEFYLDGLRRELLEELGAELASYRIFGHFLCRSSAPAPYRPYIPHPSFRRVVGYGDVIVVGQPLNPADGERVLRVEAVDIGEAVRRFQGGGRFDLAELYRLGHAIRMHAAAGQ</sequence>
<dbReference type="PROSITE" id="PS51462">
    <property type="entry name" value="NUDIX"/>
    <property type="match status" value="1"/>
</dbReference>
<name>A0ABW9XIB5_9BACL</name>
<dbReference type="Gene3D" id="3.90.79.10">
    <property type="entry name" value="Nucleoside Triphosphate Pyrophosphohydrolase"/>
    <property type="match status" value="1"/>
</dbReference>
<comment type="caution">
    <text evidence="3">The sequence shown here is derived from an EMBL/GenBank/DDBJ whole genome shotgun (WGS) entry which is preliminary data.</text>
</comment>